<feature type="region of interest" description="Disordered" evidence="1">
    <location>
        <begin position="31"/>
        <end position="62"/>
    </location>
</feature>
<evidence type="ECO:0000313" key="2">
    <source>
        <dbReference type="EMBL" id="KAF2491406.1"/>
    </source>
</evidence>
<feature type="compositionally biased region" description="Basic residues" evidence="1">
    <location>
        <begin position="244"/>
        <end position="255"/>
    </location>
</feature>
<reference evidence="2" key="1">
    <citation type="journal article" date="2020" name="Stud. Mycol.">
        <title>101 Dothideomycetes genomes: a test case for predicting lifestyles and emergence of pathogens.</title>
        <authorList>
            <person name="Haridas S."/>
            <person name="Albert R."/>
            <person name="Binder M."/>
            <person name="Bloem J."/>
            <person name="Labutti K."/>
            <person name="Salamov A."/>
            <person name="Andreopoulos B."/>
            <person name="Baker S."/>
            <person name="Barry K."/>
            <person name="Bills G."/>
            <person name="Bluhm B."/>
            <person name="Cannon C."/>
            <person name="Castanera R."/>
            <person name="Culley D."/>
            <person name="Daum C."/>
            <person name="Ezra D."/>
            <person name="Gonzalez J."/>
            <person name="Henrissat B."/>
            <person name="Kuo A."/>
            <person name="Liang C."/>
            <person name="Lipzen A."/>
            <person name="Lutzoni F."/>
            <person name="Magnuson J."/>
            <person name="Mondo S."/>
            <person name="Nolan M."/>
            <person name="Ohm R."/>
            <person name="Pangilinan J."/>
            <person name="Park H.-J."/>
            <person name="Ramirez L."/>
            <person name="Alfaro M."/>
            <person name="Sun H."/>
            <person name="Tritt A."/>
            <person name="Yoshinaga Y."/>
            <person name="Zwiers L.-H."/>
            <person name="Turgeon B."/>
            <person name="Goodwin S."/>
            <person name="Spatafora J."/>
            <person name="Crous P."/>
            <person name="Grigoriev I."/>
        </authorList>
    </citation>
    <scope>NUCLEOTIDE SEQUENCE</scope>
    <source>
        <strain evidence="2">CBS 269.34</strain>
    </source>
</reference>
<sequence>MKSNEMEYYLRMIASMLRVIGLEGGYDLEASLGPDSDTSPVDDISDSESNTSTVKPARSAPTPLHRAYPGYEKAGPVNQNVVQAVARAWEDVKSHSARHAQLAALVTLGERVSDRDYAAYWAEHQKIVDHFNFAYLSISEPIDMAILKYIQDAVAFTGAKLDVIVRRVVSCVQTYDANSNITAQDSLDPEIVNVVEEVIKKGVGQVAAKEMVVAAAMRAHRELVVAVPTTPSHLQGGSLPGSRRSSRPFFGHRGRPNLDDPRALSIQSPATPHQPGSRIKPSGRPPRFNPGFVTEASRATRR</sequence>
<protein>
    <submittedName>
        <fullName evidence="2">Uncharacterized protein</fullName>
    </submittedName>
</protein>
<dbReference type="OrthoDB" id="10557325at2759"/>
<organism evidence="2 3">
    <name type="scientific">Lophium mytilinum</name>
    <dbReference type="NCBI Taxonomy" id="390894"/>
    <lineage>
        <taxon>Eukaryota</taxon>
        <taxon>Fungi</taxon>
        <taxon>Dikarya</taxon>
        <taxon>Ascomycota</taxon>
        <taxon>Pezizomycotina</taxon>
        <taxon>Dothideomycetes</taxon>
        <taxon>Pleosporomycetidae</taxon>
        <taxon>Mytilinidiales</taxon>
        <taxon>Mytilinidiaceae</taxon>
        <taxon>Lophium</taxon>
    </lineage>
</organism>
<evidence type="ECO:0000313" key="3">
    <source>
        <dbReference type="Proteomes" id="UP000799750"/>
    </source>
</evidence>
<evidence type="ECO:0000256" key="1">
    <source>
        <dbReference type="SAM" id="MobiDB-lite"/>
    </source>
</evidence>
<gene>
    <name evidence="2" type="ORF">BU16DRAFT_542531</name>
</gene>
<dbReference type="EMBL" id="MU004195">
    <property type="protein sequence ID" value="KAF2491406.1"/>
    <property type="molecule type" value="Genomic_DNA"/>
</dbReference>
<dbReference type="AlphaFoldDB" id="A0A6A6QH91"/>
<feature type="region of interest" description="Disordered" evidence="1">
    <location>
        <begin position="229"/>
        <end position="302"/>
    </location>
</feature>
<proteinExistence type="predicted"/>
<keyword evidence="3" id="KW-1185">Reference proteome</keyword>
<dbReference type="Proteomes" id="UP000799750">
    <property type="component" value="Unassembled WGS sequence"/>
</dbReference>
<accession>A0A6A6QH91</accession>
<name>A0A6A6QH91_9PEZI</name>